<comment type="caution">
    <text evidence="8">The sequence shown here is derived from an EMBL/GenBank/DDBJ whole genome shotgun (WGS) entry which is preliminary data.</text>
</comment>
<dbReference type="Gene3D" id="1.20.1640.10">
    <property type="entry name" value="Multidrug efflux transporter AcrB transmembrane domain"/>
    <property type="match status" value="2"/>
</dbReference>
<organism evidence="8 9">
    <name type="scientific">Azospirillum rugosum</name>
    <dbReference type="NCBI Taxonomy" id="416170"/>
    <lineage>
        <taxon>Bacteria</taxon>
        <taxon>Pseudomonadati</taxon>
        <taxon>Pseudomonadota</taxon>
        <taxon>Alphaproteobacteria</taxon>
        <taxon>Rhodospirillales</taxon>
        <taxon>Azospirillaceae</taxon>
        <taxon>Azospirillum</taxon>
    </lineage>
</organism>
<dbReference type="InterPro" id="IPR050545">
    <property type="entry name" value="Mycobact_MmpL"/>
</dbReference>
<feature type="transmembrane region" description="Helical" evidence="6">
    <location>
        <begin position="301"/>
        <end position="322"/>
    </location>
</feature>
<feature type="domain" description="Membrane transport protein MMPL" evidence="7">
    <location>
        <begin position="607"/>
        <end position="845"/>
    </location>
</feature>
<evidence type="ECO:0000256" key="6">
    <source>
        <dbReference type="SAM" id="Phobius"/>
    </source>
</evidence>
<keyword evidence="3 6" id="KW-0812">Transmembrane</keyword>
<dbReference type="InterPro" id="IPR017841">
    <property type="entry name" value="Hopanoid_biosynth_HpnN"/>
</dbReference>
<evidence type="ECO:0000259" key="7">
    <source>
        <dbReference type="Pfam" id="PF03176"/>
    </source>
</evidence>
<keyword evidence="2" id="KW-1003">Cell membrane</keyword>
<dbReference type="EMBL" id="JAGINP010000004">
    <property type="protein sequence ID" value="MBP2291684.1"/>
    <property type="molecule type" value="Genomic_DNA"/>
</dbReference>
<feature type="transmembrane region" description="Helical" evidence="6">
    <location>
        <begin position="820"/>
        <end position="845"/>
    </location>
</feature>
<feature type="transmembrane region" description="Helical" evidence="6">
    <location>
        <begin position="328"/>
        <end position="349"/>
    </location>
</feature>
<feature type="transmembrane region" description="Helical" evidence="6">
    <location>
        <begin position="278"/>
        <end position="294"/>
    </location>
</feature>
<feature type="transmembrane region" description="Helical" evidence="6">
    <location>
        <begin position="704"/>
        <end position="724"/>
    </location>
</feature>
<dbReference type="InterPro" id="IPR004869">
    <property type="entry name" value="MMPL_dom"/>
</dbReference>
<evidence type="ECO:0000256" key="2">
    <source>
        <dbReference type="ARBA" id="ARBA00022475"/>
    </source>
</evidence>
<sequence length="854" mass="89886">MIDRIVERLVGACIRHALIVLFLALAAAGALGWTAATRLGMDTDVAKLIAADLPWRERELTFDRLFPQEVDLLAVVVDGQAPDLADHAATAIAERLRTRTDLFKTVRMPGSGPFFERNGILFLPTEEIRALTDRLIEAQPLIGVLAADPSARGLFGVLDRMLEGVERKQATMAQIAAPLDAVGAAVGAALQGRTEPVAWSTLLTGRDPAPEELRRFVLAQPILDFDELEAAAKPTGFIRDTVRQLGLTPDHGVRVRITGSVALNDEEFATVSEGAGESLALSAVLVLVILFLAVRSPRLIVPIMVTLVVGLVCTAGFAALAVGTLNPISVAFAVMFIGIAVDFGIQVCVRYREQRFNISEPDAAMRATGREVGRPLLLAAATTAAGFLAFVPTAYVGVSQLGLIAGAGMVIAVLLNLTLLPALLTLFHPSPEREHVGIAAARPLDRALLRHRRAVLAVAGLAALGSVALLTQLRFDFNPLNLQNPHTEAMSTMRDLMDSPRTSPFSIEVVTPNVKAAAELADRLSTLPEVGEVISVSGFVPEDQPAKLALLADAAQFIGPTLALAGTEPPPTTDDIRKAAAEVAARLVRVGAPERAEALQRLAKSDDATVQRAATAMTTGLKARLDGIAAILDAQPVTLDSLPPDLVRDYVAPDGRARVTVFPKGDSHDNATIVRFVDAVRAVAPQATGVAVTIQESGDTISAAFLRAAVLALVAVTVLLALALRRVRDVVLVVAPLVLALLLTMGLCVLVGLSLNYANIIALPLLLGIGVAFNIYFVVNWRAGHGEPLASPTARAVLFSALTTAAAFGTLALSHHPGTASMGLLLCIALGCTLLTAVFVLPALLGPVPTKQEG</sequence>
<feature type="transmembrane region" description="Helical" evidence="6">
    <location>
        <begin position="731"/>
        <end position="755"/>
    </location>
</feature>
<dbReference type="RefSeq" id="WP_209765243.1">
    <property type="nucleotide sequence ID" value="NZ_JAGINP010000004.1"/>
</dbReference>
<dbReference type="PANTHER" id="PTHR33406">
    <property type="entry name" value="MEMBRANE PROTEIN MJ1562-RELATED"/>
    <property type="match status" value="1"/>
</dbReference>
<name>A0ABS4SGJ7_9PROT</name>
<comment type="subcellular location">
    <subcellularLocation>
        <location evidence="1">Cell membrane</location>
        <topology evidence="1">Multi-pass membrane protein</topology>
    </subcellularLocation>
</comment>
<evidence type="ECO:0000256" key="1">
    <source>
        <dbReference type="ARBA" id="ARBA00004651"/>
    </source>
</evidence>
<feature type="transmembrane region" description="Helical" evidence="6">
    <location>
        <begin position="401"/>
        <end position="427"/>
    </location>
</feature>
<dbReference type="PANTHER" id="PTHR33406:SF13">
    <property type="entry name" value="MEMBRANE PROTEIN YDFJ"/>
    <property type="match status" value="1"/>
</dbReference>
<keyword evidence="4 6" id="KW-1133">Transmembrane helix</keyword>
<protein>
    <submittedName>
        <fullName evidence="8">Hopanoid biosynthesis associated RND transporter like protein HpnN</fullName>
    </submittedName>
</protein>
<dbReference type="PRINTS" id="PR00702">
    <property type="entry name" value="ACRIFLAVINRP"/>
</dbReference>
<feature type="transmembrane region" description="Helical" evidence="6">
    <location>
        <begin position="793"/>
        <end position="814"/>
    </location>
</feature>
<reference evidence="8 9" key="1">
    <citation type="submission" date="2021-03" db="EMBL/GenBank/DDBJ databases">
        <title>Genomic Encyclopedia of Type Strains, Phase III (KMG-III): the genomes of soil and plant-associated and newly described type strains.</title>
        <authorList>
            <person name="Whitman W."/>
        </authorList>
    </citation>
    <scope>NUCLEOTIDE SEQUENCE [LARGE SCALE GENOMIC DNA]</scope>
    <source>
        <strain evidence="8 9">IMMIB AFH-6</strain>
    </source>
</reference>
<evidence type="ECO:0000256" key="4">
    <source>
        <dbReference type="ARBA" id="ARBA00022989"/>
    </source>
</evidence>
<feature type="transmembrane region" description="Helical" evidence="6">
    <location>
        <begin position="454"/>
        <end position="475"/>
    </location>
</feature>
<feature type="transmembrane region" description="Helical" evidence="6">
    <location>
        <begin position="761"/>
        <end position="781"/>
    </location>
</feature>
<dbReference type="SUPFAM" id="SSF82866">
    <property type="entry name" value="Multidrug efflux transporter AcrB transmembrane domain"/>
    <property type="match status" value="2"/>
</dbReference>
<feature type="domain" description="Membrane transport protein MMPL" evidence="7">
    <location>
        <begin position="238"/>
        <end position="429"/>
    </location>
</feature>
<evidence type="ECO:0000256" key="3">
    <source>
        <dbReference type="ARBA" id="ARBA00022692"/>
    </source>
</evidence>
<feature type="transmembrane region" description="Helical" evidence="6">
    <location>
        <begin position="375"/>
        <end position="395"/>
    </location>
</feature>
<dbReference type="InterPro" id="IPR001036">
    <property type="entry name" value="Acrflvin-R"/>
</dbReference>
<accession>A0ABS4SGJ7</accession>
<keyword evidence="9" id="KW-1185">Reference proteome</keyword>
<evidence type="ECO:0000313" key="9">
    <source>
        <dbReference type="Proteomes" id="UP000781958"/>
    </source>
</evidence>
<keyword evidence="5 6" id="KW-0472">Membrane</keyword>
<dbReference type="Proteomes" id="UP000781958">
    <property type="component" value="Unassembled WGS sequence"/>
</dbReference>
<dbReference type="NCBIfam" id="TIGR03480">
    <property type="entry name" value="HpnN"/>
    <property type="match status" value="1"/>
</dbReference>
<gene>
    <name evidence="8" type="ORF">J2851_001433</name>
</gene>
<proteinExistence type="predicted"/>
<evidence type="ECO:0000256" key="5">
    <source>
        <dbReference type="ARBA" id="ARBA00023136"/>
    </source>
</evidence>
<evidence type="ECO:0000313" key="8">
    <source>
        <dbReference type="EMBL" id="MBP2291684.1"/>
    </source>
</evidence>
<dbReference type="Pfam" id="PF03176">
    <property type="entry name" value="MMPL"/>
    <property type="match status" value="2"/>
</dbReference>